<evidence type="ECO:0000313" key="3">
    <source>
        <dbReference type="Proteomes" id="UP000029734"/>
    </source>
</evidence>
<gene>
    <name evidence="2" type="ORF">PWYN_17720</name>
</gene>
<name>A0A098M3H3_9BACL</name>
<keyword evidence="3" id="KW-1185">Reference proteome</keyword>
<protein>
    <recommendedName>
        <fullName evidence="4">Lipoprotein</fullName>
    </recommendedName>
</protein>
<comment type="caution">
    <text evidence="2">The sequence shown here is derived from an EMBL/GenBank/DDBJ whole genome shotgun (WGS) entry which is preliminary data.</text>
</comment>
<dbReference type="eggNOG" id="ENOG5033K9Z">
    <property type="taxonomic scope" value="Bacteria"/>
</dbReference>
<organism evidence="2 3">
    <name type="scientific">Paenibacillus wynnii</name>
    <dbReference type="NCBI Taxonomy" id="268407"/>
    <lineage>
        <taxon>Bacteria</taxon>
        <taxon>Bacillati</taxon>
        <taxon>Bacillota</taxon>
        <taxon>Bacilli</taxon>
        <taxon>Bacillales</taxon>
        <taxon>Paenibacillaceae</taxon>
        <taxon>Paenibacillus</taxon>
    </lineage>
</organism>
<dbReference type="PROSITE" id="PS51257">
    <property type="entry name" value="PROKAR_LIPOPROTEIN"/>
    <property type="match status" value="1"/>
</dbReference>
<evidence type="ECO:0000256" key="1">
    <source>
        <dbReference type="SAM" id="SignalP"/>
    </source>
</evidence>
<dbReference type="OrthoDB" id="1910713at2"/>
<dbReference type="RefSeq" id="WP_036654539.1">
    <property type="nucleotide sequence ID" value="NZ_JQCR01000003.1"/>
</dbReference>
<dbReference type="STRING" id="268407.PWYN_17720"/>
<feature type="chain" id="PRO_5039244169" description="Lipoprotein" evidence="1">
    <location>
        <begin position="21"/>
        <end position="147"/>
    </location>
</feature>
<sequence>MLKIWRTTMMFVAMIFLLTACNTETIKHHYTFEGEASQWSASYVQDVTEKYISKKGKPTKHETRESSVFQLIYKGEQSDLGNIKLLKYSYKGTAGGASRSQEGPVYLKDLKFVNAGSEGSFEREDSVIRVEVEWDGQKEQFDLRVHK</sequence>
<feature type="signal peptide" evidence="1">
    <location>
        <begin position="1"/>
        <end position="20"/>
    </location>
</feature>
<evidence type="ECO:0008006" key="4">
    <source>
        <dbReference type="Google" id="ProtNLM"/>
    </source>
</evidence>
<dbReference type="EMBL" id="JQCR01000003">
    <property type="protein sequence ID" value="KGE16556.1"/>
    <property type="molecule type" value="Genomic_DNA"/>
</dbReference>
<keyword evidence="1" id="KW-0732">Signal</keyword>
<proteinExistence type="predicted"/>
<reference evidence="2 3" key="2">
    <citation type="submission" date="2014-10" db="EMBL/GenBank/DDBJ databases">
        <title>Comparative genomics of the Paenibacillus odorifer group.</title>
        <authorList>
            <person name="Tsai Y.-C."/>
            <person name="Martin N."/>
            <person name="Korlach J."/>
            <person name="Wiedmann M."/>
        </authorList>
    </citation>
    <scope>NUCLEOTIDE SEQUENCE [LARGE SCALE GENOMIC DNA]</scope>
    <source>
        <strain evidence="2 3">DSM 18334</strain>
    </source>
</reference>
<dbReference type="AlphaFoldDB" id="A0A098M3H3"/>
<accession>A0A098M3H3</accession>
<reference evidence="2 3" key="1">
    <citation type="submission" date="2014-08" db="EMBL/GenBank/DDBJ databases">
        <authorList>
            <person name="den Bakker H.C."/>
        </authorList>
    </citation>
    <scope>NUCLEOTIDE SEQUENCE [LARGE SCALE GENOMIC DNA]</scope>
    <source>
        <strain evidence="2 3">DSM 18334</strain>
    </source>
</reference>
<evidence type="ECO:0000313" key="2">
    <source>
        <dbReference type="EMBL" id="KGE16556.1"/>
    </source>
</evidence>
<dbReference type="Proteomes" id="UP000029734">
    <property type="component" value="Unassembled WGS sequence"/>
</dbReference>